<evidence type="ECO:0000313" key="5">
    <source>
        <dbReference type="Proteomes" id="UP001595528"/>
    </source>
</evidence>
<dbReference type="EC" id="4.3.2.7" evidence="1"/>
<organism evidence="4 5">
    <name type="scientific">Marinibaculum pumilum</name>
    <dbReference type="NCBI Taxonomy" id="1766165"/>
    <lineage>
        <taxon>Bacteria</taxon>
        <taxon>Pseudomonadati</taxon>
        <taxon>Pseudomonadota</taxon>
        <taxon>Alphaproteobacteria</taxon>
        <taxon>Rhodospirillales</taxon>
        <taxon>Rhodospirillaceae</taxon>
        <taxon>Marinibaculum</taxon>
    </lineage>
</organism>
<dbReference type="EMBL" id="JBHRTR010000054">
    <property type="protein sequence ID" value="MFC3231278.1"/>
    <property type="molecule type" value="Genomic_DNA"/>
</dbReference>
<evidence type="ECO:0000313" key="4">
    <source>
        <dbReference type="EMBL" id="MFC3231278.1"/>
    </source>
</evidence>
<gene>
    <name evidence="4" type="ORF">ACFOGJ_28780</name>
</gene>
<dbReference type="SUPFAM" id="SSF110857">
    <property type="entry name" value="Gamma-glutamyl cyclotransferase-like"/>
    <property type="match status" value="1"/>
</dbReference>
<comment type="caution">
    <text evidence="4">The sequence shown here is derived from an EMBL/GenBank/DDBJ whole genome shotgun (WGS) entry which is preliminary data.</text>
</comment>
<dbReference type="RefSeq" id="WP_379906745.1">
    <property type="nucleotide sequence ID" value="NZ_JBHRTR010000054.1"/>
</dbReference>
<keyword evidence="5" id="KW-1185">Reference proteome</keyword>
<dbReference type="Gene3D" id="3.10.490.10">
    <property type="entry name" value="Gamma-glutamyl cyclotransferase-like"/>
    <property type="match status" value="1"/>
</dbReference>
<evidence type="ECO:0000256" key="2">
    <source>
        <dbReference type="ARBA" id="ARBA00023239"/>
    </source>
</evidence>
<dbReference type="Pfam" id="PF04752">
    <property type="entry name" value="ChaC"/>
    <property type="match status" value="1"/>
</dbReference>
<evidence type="ECO:0000256" key="3">
    <source>
        <dbReference type="SAM" id="MobiDB-lite"/>
    </source>
</evidence>
<protein>
    <recommendedName>
        <fullName evidence="1">glutathione-specific gamma-glutamylcyclotransferase</fullName>
        <ecNumber evidence="1">4.3.2.7</ecNumber>
    </recommendedName>
</protein>
<dbReference type="InterPro" id="IPR006840">
    <property type="entry name" value="ChaC"/>
</dbReference>
<dbReference type="Proteomes" id="UP001595528">
    <property type="component" value="Unassembled WGS sequence"/>
</dbReference>
<feature type="region of interest" description="Disordered" evidence="3">
    <location>
        <begin position="1"/>
        <end position="24"/>
    </location>
</feature>
<sequence>MSRETRPSAAGQEPEPERVHLTREGIRDSYADRIRRLRAAGMPVLSEEELEANRAAALAARPADADADGSVWMFGYGSLIWNPAFHFTEARPSRIHGWHRQFCFTIFMGRGSRDRPGLMLALDRGGCCDGLAYRIAPQAVEEETAIIWRREMLSGAYHPRWVRAVTPDGPVRALTFVMNRDHPRYAGRLPQPEVAECLAFARGELGTGAEYLFNTVEHLQDLGIRDRRLEVLAAAVRRCQDAAREVSPG</sequence>
<reference evidence="5" key="1">
    <citation type="journal article" date="2019" name="Int. J. Syst. Evol. Microbiol.">
        <title>The Global Catalogue of Microorganisms (GCM) 10K type strain sequencing project: providing services to taxonomists for standard genome sequencing and annotation.</title>
        <authorList>
            <consortium name="The Broad Institute Genomics Platform"/>
            <consortium name="The Broad Institute Genome Sequencing Center for Infectious Disease"/>
            <person name="Wu L."/>
            <person name="Ma J."/>
        </authorList>
    </citation>
    <scope>NUCLEOTIDE SEQUENCE [LARGE SCALE GENOMIC DNA]</scope>
    <source>
        <strain evidence="5">KCTC 42964</strain>
    </source>
</reference>
<dbReference type="PANTHER" id="PTHR12192">
    <property type="entry name" value="CATION TRANSPORT PROTEIN CHAC-RELATED"/>
    <property type="match status" value="1"/>
</dbReference>
<dbReference type="CDD" id="cd06661">
    <property type="entry name" value="GGCT_like"/>
    <property type="match status" value="1"/>
</dbReference>
<accession>A0ABV7L9N0</accession>
<feature type="compositionally biased region" description="Basic and acidic residues" evidence="3">
    <location>
        <begin position="15"/>
        <end position="24"/>
    </location>
</feature>
<proteinExistence type="predicted"/>
<dbReference type="InterPro" id="IPR013024">
    <property type="entry name" value="GGCT-like"/>
</dbReference>
<name>A0ABV7L9N0_9PROT</name>
<dbReference type="InterPro" id="IPR036568">
    <property type="entry name" value="GGCT-like_sf"/>
</dbReference>
<keyword evidence="2" id="KW-0456">Lyase</keyword>
<evidence type="ECO:0000256" key="1">
    <source>
        <dbReference type="ARBA" id="ARBA00012344"/>
    </source>
</evidence>
<dbReference type="PANTHER" id="PTHR12192:SF2">
    <property type="entry name" value="GLUTATHIONE-SPECIFIC GAMMA-GLUTAMYLCYCLOTRANSFERASE 2"/>
    <property type="match status" value="1"/>
</dbReference>